<dbReference type="GO" id="GO:0043770">
    <property type="term" value="F:demethylmenaquinone methyltransferase activity"/>
    <property type="evidence" value="ECO:0007669"/>
    <property type="project" value="UniProtKB-UniRule"/>
</dbReference>
<proteinExistence type="inferred from homology"/>
<organism evidence="5">
    <name type="scientific">Jonesiaceae bacterium BS-20</name>
    <dbReference type="NCBI Taxonomy" id="3120821"/>
    <lineage>
        <taxon>Bacteria</taxon>
        <taxon>Bacillati</taxon>
        <taxon>Actinomycetota</taxon>
        <taxon>Actinomycetes</taxon>
        <taxon>Micrococcales</taxon>
        <taxon>Jonesiaceae</taxon>
    </lineage>
</organism>
<dbReference type="PANTHER" id="PTHR43591">
    <property type="entry name" value="METHYLTRANSFERASE"/>
    <property type="match status" value="1"/>
</dbReference>
<dbReference type="PANTHER" id="PTHR43591:SF24">
    <property type="entry name" value="2-METHOXY-6-POLYPRENYL-1,4-BENZOQUINOL METHYLASE, MITOCHONDRIAL"/>
    <property type="match status" value="1"/>
</dbReference>
<dbReference type="PROSITE" id="PS01183">
    <property type="entry name" value="UBIE_1"/>
    <property type="match status" value="1"/>
</dbReference>
<evidence type="ECO:0000256" key="3">
    <source>
        <dbReference type="ARBA" id="ARBA00022691"/>
    </source>
</evidence>
<dbReference type="AlphaFoldDB" id="A0AAU7DTB0"/>
<dbReference type="InterPro" id="IPR023576">
    <property type="entry name" value="UbiE/COQ5_MeTrFase_CS"/>
</dbReference>
<dbReference type="InterPro" id="IPR029063">
    <property type="entry name" value="SAM-dependent_MTases_sf"/>
</dbReference>
<dbReference type="HAMAP" id="MF_01813">
    <property type="entry name" value="MenG_UbiE_methyltr"/>
    <property type="match status" value="1"/>
</dbReference>
<feature type="binding site" evidence="4">
    <location>
        <position position="80"/>
    </location>
    <ligand>
        <name>S-adenosyl-L-methionine</name>
        <dbReference type="ChEBI" id="CHEBI:59789"/>
    </ligand>
</feature>
<keyword evidence="4" id="KW-0474">Menaquinone biosynthesis</keyword>
<dbReference type="PROSITE" id="PS01184">
    <property type="entry name" value="UBIE_2"/>
    <property type="match status" value="1"/>
</dbReference>
<dbReference type="NCBIfam" id="TIGR01934">
    <property type="entry name" value="MenG_MenH_UbiE"/>
    <property type="match status" value="1"/>
</dbReference>
<dbReference type="CDD" id="cd02440">
    <property type="entry name" value="AdoMet_MTases"/>
    <property type="match status" value="1"/>
</dbReference>
<dbReference type="PROSITE" id="PS51608">
    <property type="entry name" value="SAM_MT_UBIE"/>
    <property type="match status" value="1"/>
</dbReference>
<comment type="pathway">
    <text evidence="4">Quinol/quinone metabolism; menaquinone biosynthesis; menaquinol from 1,4-dihydroxy-2-naphthoate: step 2/2.</text>
</comment>
<gene>
    <name evidence="4" type="primary">menG</name>
    <name evidence="5" type="ORF">V5R04_10705</name>
</gene>
<keyword evidence="1 4" id="KW-0489">Methyltransferase</keyword>
<feature type="binding site" evidence="4">
    <location>
        <position position="62"/>
    </location>
    <ligand>
        <name>S-adenosyl-L-methionine</name>
        <dbReference type="ChEBI" id="CHEBI:59789"/>
    </ligand>
</feature>
<dbReference type="EMBL" id="CP146203">
    <property type="protein sequence ID" value="XBH20696.1"/>
    <property type="molecule type" value="Genomic_DNA"/>
</dbReference>
<dbReference type="EC" id="2.1.1.163" evidence="4"/>
<accession>A0AAU7DTB0</accession>
<evidence type="ECO:0000256" key="4">
    <source>
        <dbReference type="HAMAP-Rule" id="MF_01813"/>
    </source>
</evidence>
<evidence type="ECO:0000256" key="1">
    <source>
        <dbReference type="ARBA" id="ARBA00022603"/>
    </source>
</evidence>
<dbReference type="GO" id="GO:0032259">
    <property type="term" value="P:methylation"/>
    <property type="evidence" value="ECO:0007669"/>
    <property type="project" value="UniProtKB-KW"/>
</dbReference>
<comment type="function">
    <text evidence="4">Methyltransferase required for the conversion of demethylmenaquinol (DMKH2) to menaquinol (MKH2).</text>
</comment>
<keyword evidence="2 4" id="KW-0808">Transferase</keyword>
<keyword evidence="3 4" id="KW-0949">S-adenosyl-L-methionine</keyword>
<protein>
    <recommendedName>
        <fullName evidence="4">Demethylmenaquinone methyltransferase</fullName>
        <ecNumber evidence="4">2.1.1.163</ecNumber>
    </recommendedName>
</protein>
<feature type="binding site" evidence="4">
    <location>
        <begin position="102"/>
        <end position="103"/>
    </location>
    <ligand>
        <name>S-adenosyl-L-methionine</name>
        <dbReference type="ChEBI" id="CHEBI:59789"/>
    </ligand>
</feature>
<comment type="similarity">
    <text evidence="4">Belongs to the class I-like SAM-binding methyltransferase superfamily. MenG/UbiE family.</text>
</comment>
<dbReference type="InterPro" id="IPR004033">
    <property type="entry name" value="UbiE/COQ5_MeTrFase"/>
</dbReference>
<dbReference type="SUPFAM" id="SSF53335">
    <property type="entry name" value="S-adenosyl-L-methionine-dependent methyltransferases"/>
    <property type="match status" value="1"/>
</dbReference>
<reference evidence="5" key="1">
    <citation type="submission" date="2024-02" db="EMBL/GenBank/DDBJ databases">
        <title>Tomenella chthoni gen. nov. sp. nov., a member of the family Jonesiaceae isolated from bat guano.</title>
        <authorList>
            <person name="Miller S.L."/>
            <person name="King J."/>
            <person name="Sankaranarayanan K."/>
            <person name="Lawson P.A."/>
        </authorList>
    </citation>
    <scope>NUCLEOTIDE SEQUENCE</scope>
    <source>
        <strain evidence="5">BS-20</strain>
    </source>
</reference>
<name>A0AAU7DTB0_9MICO</name>
<comment type="catalytic activity">
    <reaction evidence="4">
        <text>a 2-demethylmenaquinol + S-adenosyl-L-methionine = a menaquinol + S-adenosyl-L-homocysteine + H(+)</text>
        <dbReference type="Rhea" id="RHEA:42640"/>
        <dbReference type="Rhea" id="RHEA-COMP:9539"/>
        <dbReference type="Rhea" id="RHEA-COMP:9563"/>
        <dbReference type="ChEBI" id="CHEBI:15378"/>
        <dbReference type="ChEBI" id="CHEBI:18151"/>
        <dbReference type="ChEBI" id="CHEBI:55437"/>
        <dbReference type="ChEBI" id="CHEBI:57856"/>
        <dbReference type="ChEBI" id="CHEBI:59789"/>
        <dbReference type="EC" id="2.1.1.163"/>
    </reaction>
</comment>
<evidence type="ECO:0000313" key="5">
    <source>
        <dbReference type="EMBL" id="XBH20696.1"/>
    </source>
</evidence>
<dbReference type="GO" id="GO:0009234">
    <property type="term" value="P:menaquinone biosynthetic process"/>
    <property type="evidence" value="ECO:0007669"/>
    <property type="project" value="UniProtKB-UniRule"/>
</dbReference>
<dbReference type="Gene3D" id="3.40.50.150">
    <property type="entry name" value="Vaccinia Virus protein VP39"/>
    <property type="match status" value="1"/>
</dbReference>
<dbReference type="Pfam" id="PF01209">
    <property type="entry name" value="Ubie_methyltran"/>
    <property type="match status" value="1"/>
</dbReference>
<sequence>MSRATLEKKPSDVASMFDGIAQKYDITNNIISMGQDRAWRKATVAAVDPQPGEIVLDLAAGTGTSSEPFDARGARVVPCDFSYGMLVVGKERRPDLPFTAGDGTALPFADEVFDAATISFGLRNIVDTELALKELLRVVKPGGRVVICEFSTPTFAPFAKVYDKYLMKALPKVAGLVARDSGSYDYLAESISSWPDQQTLGRLMVQAGWTKVGFRNLSGGIVALHRGTRA</sequence>
<evidence type="ECO:0000256" key="2">
    <source>
        <dbReference type="ARBA" id="ARBA00022679"/>
    </source>
</evidence>
<dbReference type="NCBIfam" id="NF001241">
    <property type="entry name" value="PRK00216.1-2"/>
    <property type="match status" value="1"/>
</dbReference>
<feature type="binding site" evidence="4">
    <location>
        <position position="119"/>
    </location>
    <ligand>
        <name>S-adenosyl-L-methionine</name>
        <dbReference type="ChEBI" id="CHEBI:59789"/>
    </ligand>
</feature>